<evidence type="ECO:0000256" key="6">
    <source>
        <dbReference type="ARBA" id="ARBA00022917"/>
    </source>
</evidence>
<dbReference type="Gene3D" id="3.40.50.620">
    <property type="entry name" value="HUPs"/>
    <property type="match status" value="1"/>
</dbReference>
<dbReference type="Gene3D" id="3.30.1360.70">
    <property type="entry name" value="Arginyl tRNA synthetase N-terminal domain"/>
    <property type="match status" value="1"/>
</dbReference>
<sequence length="543" mass="58244">MENTLTSRLSAAALTAFGLGADPELRTATRPEFGHFQTNLPLRLAKPLGEPPRALGERLVDALDVADLCLPPVLAGAGFVNLTLRPETLARTVTGYAAHAHLGVDRPSVPQRIVVDYSSPNVAKQMHVGHLRSTVIGDALVRVLEFAGHEVLRRNHVGDWGTPFGMLLEHLDEIGFPAEPDLAALDEAYRAARRRFDEEAGFADRARRRVVDLQGGDAATRVLWERVVTVSAEAFSATYGRLGVRLQPADVVGESHYQDRLQRTVDDLDGLGLLRVSEGALCAFPPGLPPMVLRKSDGGFGYDATDVTALRHRVAVDGADRLVYVVDARQSLHFDQVFALARAAGWLPDAVQAEHVAFGTVLGADGRPFKTRDGGTVPLGVLLDEAEQRAGSRDVGIGAVKYADLSSGLGRDYVFDLGRMVGTDGDTGPYLQYAHARLATLLARAGGVPGPVTVLEHPAELRVAFVLTRFPGVVLEVARTLEPHRLCGYLHDLAVAVSGFYEACPVLRAEEPSRSSRLALCAAARRTLATGLDLLGIAAPDAM</sequence>
<comment type="similarity">
    <text evidence="1 9 10">Belongs to the class-I aminoacyl-tRNA synthetase family.</text>
</comment>
<evidence type="ECO:0000259" key="12">
    <source>
        <dbReference type="SMART" id="SM01016"/>
    </source>
</evidence>
<evidence type="ECO:0000256" key="3">
    <source>
        <dbReference type="ARBA" id="ARBA00022598"/>
    </source>
</evidence>
<dbReference type="InterPro" id="IPR009080">
    <property type="entry name" value="tRNAsynth_Ia_anticodon-bd"/>
</dbReference>
<dbReference type="InterPro" id="IPR035684">
    <property type="entry name" value="ArgRS_core"/>
</dbReference>
<dbReference type="Pfam" id="PF05746">
    <property type="entry name" value="DALR_1"/>
    <property type="match status" value="1"/>
</dbReference>
<keyword evidence="4 9" id="KW-0547">Nucleotide-binding</keyword>
<dbReference type="PANTHER" id="PTHR11956">
    <property type="entry name" value="ARGINYL-TRNA SYNTHETASE"/>
    <property type="match status" value="1"/>
</dbReference>
<evidence type="ECO:0000313" key="13">
    <source>
        <dbReference type="EMBL" id="MEW9267068.1"/>
    </source>
</evidence>
<keyword evidence="2 9" id="KW-0963">Cytoplasm</keyword>
<dbReference type="InterPro" id="IPR014729">
    <property type="entry name" value="Rossmann-like_a/b/a_fold"/>
</dbReference>
<feature type="domain" description="Arginyl tRNA synthetase N-terminal" evidence="12">
    <location>
        <begin position="3"/>
        <end position="84"/>
    </location>
</feature>
<dbReference type="HAMAP" id="MF_00123">
    <property type="entry name" value="Arg_tRNA_synth"/>
    <property type="match status" value="1"/>
</dbReference>
<evidence type="ECO:0000256" key="8">
    <source>
        <dbReference type="ARBA" id="ARBA00049339"/>
    </source>
</evidence>
<keyword evidence="3 9" id="KW-0436">Ligase</keyword>
<protein>
    <recommendedName>
        <fullName evidence="9">Arginine--tRNA ligase</fullName>
        <ecNumber evidence="9">6.1.1.19</ecNumber>
    </recommendedName>
    <alternativeName>
        <fullName evidence="9">Arginyl-tRNA synthetase</fullName>
        <shortName evidence="9">ArgRS</shortName>
    </alternativeName>
</protein>
<organism evidence="13 14">
    <name type="scientific">Kineococcus endophyticus</name>
    <dbReference type="NCBI Taxonomy" id="1181883"/>
    <lineage>
        <taxon>Bacteria</taxon>
        <taxon>Bacillati</taxon>
        <taxon>Actinomycetota</taxon>
        <taxon>Actinomycetes</taxon>
        <taxon>Kineosporiales</taxon>
        <taxon>Kineosporiaceae</taxon>
        <taxon>Kineococcus</taxon>
    </lineage>
</organism>
<dbReference type="SMART" id="SM01016">
    <property type="entry name" value="Arg_tRNA_synt_N"/>
    <property type="match status" value="1"/>
</dbReference>
<keyword evidence="7 9" id="KW-0030">Aminoacyl-tRNA synthetase</keyword>
<dbReference type="SMART" id="SM00836">
    <property type="entry name" value="DALR_1"/>
    <property type="match status" value="1"/>
</dbReference>
<dbReference type="Gene3D" id="1.10.730.10">
    <property type="entry name" value="Isoleucyl-tRNA Synthetase, Domain 1"/>
    <property type="match status" value="1"/>
</dbReference>
<evidence type="ECO:0000313" key="14">
    <source>
        <dbReference type="Proteomes" id="UP001555826"/>
    </source>
</evidence>
<keyword evidence="14" id="KW-1185">Reference proteome</keyword>
<evidence type="ECO:0000256" key="5">
    <source>
        <dbReference type="ARBA" id="ARBA00022840"/>
    </source>
</evidence>
<evidence type="ECO:0000256" key="4">
    <source>
        <dbReference type="ARBA" id="ARBA00022741"/>
    </source>
</evidence>
<dbReference type="CDD" id="cd07956">
    <property type="entry name" value="Anticodon_Ia_Arg"/>
    <property type="match status" value="1"/>
</dbReference>
<dbReference type="Pfam" id="PF00750">
    <property type="entry name" value="tRNA-synt_1d"/>
    <property type="match status" value="1"/>
</dbReference>
<dbReference type="SUPFAM" id="SSF52374">
    <property type="entry name" value="Nucleotidylyl transferase"/>
    <property type="match status" value="1"/>
</dbReference>
<dbReference type="EMBL" id="JBFNQN010000015">
    <property type="protein sequence ID" value="MEW9267068.1"/>
    <property type="molecule type" value="Genomic_DNA"/>
</dbReference>
<keyword evidence="6 9" id="KW-0648">Protein biosynthesis</keyword>
<dbReference type="PANTHER" id="PTHR11956:SF5">
    <property type="entry name" value="ARGININE--TRNA LIGASE, CYTOPLASMIC"/>
    <property type="match status" value="1"/>
</dbReference>
<dbReference type="Pfam" id="PF03485">
    <property type="entry name" value="Arg_tRNA_synt_N"/>
    <property type="match status" value="1"/>
</dbReference>
<feature type="short sequence motif" description="'HIGH' region" evidence="9">
    <location>
        <begin position="120"/>
        <end position="130"/>
    </location>
</feature>
<evidence type="ECO:0000256" key="9">
    <source>
        <dbReference type="HAMAP-Rule" id="MF_00123"/>
    </source>
</evidence>
<dbReference type="PROSITE" id="PS00178">
    <property type="entry name" value="AA_TRNA_LIGASE_I"/>
    <property type="match status" value="1"/>
</dbReference>
<name>A0ABV3PCH7_9ACTN</name>
<keyword evidence="5 9" id="KW-0067">ATP-binding</keyword>
<evidence type="ECO:0000256" key="7">
    <source>
        <dbReference type="ARBA" id="ARBA00023146"/>
    </source>
</evidence>
<dbReference type="SUPFAM" id="SSF55190">
    <property type="entry name" value="Arginyl-tRNA synthetase (ArgRS), N-terminal 'additional' domain"/>
    <property type="match status" value="1"/>
</dbReference>
<dbReference type="InterPro" id="IPR008909">
    <property type="entry name" value="DALR_anticod-bd"/>
</dbReference>
<dbReference type="CDD" id="cd00671">
    <property type="entry name" value="ArgRS_core"/>
    <property type="match status" value="1"/>
</dbReference>
<dbReference type="Proteomes" id="UP001555826">
    <property type="component" value="Unassembled WGS sequence"/>
</dbReference>
<dbReference type="InterPro" id="IPR005148">
    <property type="entry name" value="Arg-tRNA-synth_N"/>
</dbReference>
<feature type="domain" description="DALR anticodon binding" evidence="11">
    <location>
        <begin position="431"/>
        <end position="543"/>
    </location>
</feature>
<comment type="caution">
    <text evidence="13">The sequence shown here is derived from an EMBL/GenBank/DDBJ whole genome shotgun (WGS) entry which is preliminary data.</text>
</comment>
<comment type="catalytic activity">
    <reaction evidence="8 9">
        <text>tRNA(Arg) + L-arginine + ATP = L-arginyl-tRNA(Arg) + AMP + diphosphate</text>
        <dbReference type="Rhea" id="RHEA:20301"/>
        <dbReference type="Rhea" id="RHEA-COMP:9658"/>
        <dbReference type="Rhea" id="RHEA-COMP:9673"/>
        <dbReference type="ChEBI" id="CHEBI:30616"/>
        <dbReference type="ChEBI" id="CHEBI:32682"/>
        <dbReference type="ChEBI" id="CHEBI:33019"/>
        <dbReference type="ChEBI" id="CHEBI:78442"/>
        <dbReference type="ChEBI" id="CHEBI:78513"/>
        <dbReference type="ChEBI" id="CHEBI:456215"/>
        <dbReference type="EC" id="6.1.1.19"/>
    </reaction>
</comment>
<dbReference type="SUPFAM" id="SSF47323">
    <property type="entry name" value="Anticodon-binding domain of a subclass of class I aminoacyl-tRNA synthetases"/>
    <property type="match status" value="1"/>
</dbReference>
<proteinExistence type="inferred from homology"/>
<evidence type="ECO:0000256" key="10">
    <source>
        <dbReference type="RuleBase" id="RU363038"/>
    </source>
</evidence>
<dbReference type="InterPro" id="IPR001412">
    <property type="entry name" value="aa-tRNA-synth_I_CS"/>
</dbReference>
<evidence type="ECO:0000256" key="2">
    <source>
        <dbReference type="ARBA" id="ARBA00022490"/>
    </source>
</evidence>
<dbReference type="EC" id="6.1.1.19" evidence="9"/>
<comment type="subunit">
    <text evidence="9">Monomer.</text>
</comment>
<comment type="subcellular location">
    <subcellularLocation>
        <location evidence="9">Cytoplasm</location>
    </subcellularLocation>
</comment>
<dbReference type="PRINTS" id="PR01038">
    <property type="entry name" value="TRNASYNTHARG"/>
</dbReference>
<dbReference type="InterPro" id="IPR001278">
    <property type="entry name" value="Arg-tRNA-ligase"/>
</dbReference>
<gene>
    <name evidence="9 13" type="primary">argS</name>
    <name evidence="13" type="ORF">AB1207_20140</name>
</gene>
<reference evidence="13 14" key="1">
    <citation type="submission" date="2024-07" db="EMBL/GenBank/DDBJ databases">
        <authorList>
            <person name="Thanompreechachai J."/>
            <person name="Duangmal K."/>
        </authorList>
    </citation>
    <scope>NUCLEOTIDE SEQUENCE [LARGE SCALE GENOMIC DNA]</scope>
    <source>
        <strain evidence="13 14">KCTC 19886</strain>
    </source>
</reference>
<dbReference type="InterPro" id="IPR036695">
    <property type="entry name" value="Arg-tRNA-synth_N_sf"/>
</dbReference>
<evidence type="ECO:0000256" key="1">
    <source>
        <dbReference type="ARBA" id="ARBA00005594"/>
    </source>
</evidence>
<evidence type="ECO:0000259" key="11">
    <source>
        <dbReference type="SMART" id="SM00836"/>
    </source>
</evidence>
<dbReference type="NCBIfam" id="TIGR00456">
    <property type="entry name" value="argS"/>
    <property type="match status" value="1"/>
</dbReference>
<accession>A0ABV3PCH7</accession>
<dbReference type="GO" id="GO:0004814">
    <property type="term" value="F:arginine-tRNA ligase activity"/>
    <property type="evidence" value="ECO:0007669"/>
    <property type="project" value="UniProtKB-EC"/>
</dbReference>